<dbReference type="NCBIfam" id="NF047421">
    <property type="entry name" value="YfmH_fam"/>
    <property type="match status" value="1"/>
</dbReference>
<dbReference type="Gene3D" id="3.30.830.10">
    <property type="entry name" value="Metalloenzyme, LuxS/M16 peptidase-like"/>
    <property type="match status" value="2"/>
</dbReference>
<reference evidence="3 4" key="1">
    <citation type="submission" date="2017-04" db="EMBL/GenBank/DDBJ databases">
        <authorList>
            <person name="Afonso C.L."/>
            <person name="Miller P.J."/>
            <person name="Scott M.A."/>
            <person name="Spackman E."/>
            <person name="Goraichik I."/>
            <person name="Dimitrov K.M."/>
            <person name="Suarez D.L."/>
            <person name="Swayne D.E."/>
        </authorList>
    </citation>
    <scope>NUCLEOTIDE SEQUENCE [LARGE SCALE GENOMIC DNA]</scope>
    <source>
        <strain evidence="3 4">DSM 12816</strain>
    </source>
</reference>
<dbReference type="InterPro" id="IPR050361">
    <property type="entry name" value="MPP/UQCRC_Complex"/>
</dbReference>
<gene>
    <name evidence="3" type="ORF">SAMN02745168_0940</name>
</gene>
<feature type="domain" description="Peptidase M16 C-terminal" evidence="2">
    <location>
        <begin position="179"/>
        <end position="356"/>
    </location>
</feature>
<dbReference type="Proteomes" id="UP000192790">
    <property type="component" value="Unassembled WGS sequence"/>
</dbReference>
<organism evidence="3 4">
    <name type="scientific">Papillibacter cinnamivorans DSM 12816</name>
    <dbReference type="NCBI Taxonomy" id="1122930"/>
    <lineage>
        <taxon>Bacteria</taxon>
        <taxon>Bacillati</taxon>
        <taxon>Bacillota</taxon>
        <taxon>Clostridia</taxon>
        <taxon>Eubacteriales</taxon>
        <taxon>Oscillospiraceae</taxon>
        <taxon>Papillibacter</taxon>
    </lineage>
</organism>
<evidence type="ECO:0000313" key="4">
    <source>
        <dbReference type="Proteomes" id="UP000192790"/>
    </source>
</evidence>
<evidence type="ECO:0000259" key="1">
    <source>
        <dbReference type="Pfam" id="PF00675"/>
    </source>
</evidence>
<dbReference type="Pfam" id="PF00675">
    <property type="entry name" value="Peptidase_M16"/>
    <property type="match status" value="1"/>
</dbReference>
<dbReference type="STRING" id="1122930.SAMN02745168_0940"/>
<dbReference type="RefSeq" id="WP_242942760.1">
    <property type="nucleotide sequence ID" value="NZ_FWXW01000002.1"/>
</dbReference>
<dbReference type="InterPro" id="IPR011765">
    <property type="entry name" value="Pept_M16_N"/>
</dbReference>
<feature type="domain" description="Peptidase M16 N-terminal" evidence="1">
    <location>
        <begin position="60"/>
        <end position="172"/>
    </location>
</feature>
<name>A0A1W1ZB93_9FIRM</name>
<sequence>MEKRYSRLGETVERITLGNGLTIYAVPKPEYSKSYALFATHYGGIDMRFRLGDRWMDTPAGVAHFLEHKMFDTKDGNALQELAKGGASPNAFTGSDMTAYYFDSTERFENNLRIMLDFVSVPYFTPESVQKEQGIIGQEIRMIEDDPNWCVYTNLSRALYENHPIRATVAGTVESIAGITAETLYDCHKAFYNPSNMVLCVMGNFEPDNIFRLAEEILPKEGLGEIQRDYGKTESPNAYQERIETRMEVSTPIFLMGYKDSPRPEGKEGLRRTLTARLACDLLFGDSSPLYADLYSKGLINRNFGGDYEAIAGGAFIAVGGESKDPDAVREAILAEARRVGREGLDKERFERTRKASFGNRLRALNSFDGTCVQMAEFHFLKADYFDFPEIFDAITARDAEEYIAETIQPEKTAVSIVKPKESEPQ</sequence>
<evidence type="ECO:0000259" key="2">
    <source>
        <dbReference type="Pfam" id="PF05193"/>
    </source>
</evidence>
<dbReference type="AlphaFoldDB" id="A0A1W1ZB93"/>
<dbReference type="SUPFAM" id="SSF63411">
    <property type="entry name" value="LuxS/MPP-like metallohydrolase"/>
    <property type="match status" value="2"/>
</dbReference>
<accession>A0A1W1ZB93</accession>
<dbReference type="EMBL" id="FWXW01000002">
    <property type="protein sequence ID" value="SMC45704.1"/>
    <property type="molecule type" value="Genomic_DNA"/>
</dbReference>
<keyword evidence="4" id="KW-1185">Reference proteome</keyword>
<dbReference type="GO" id="GO:0046872">
    <property type="term" value="F:metal ion binding"/>
    <property type="evidence" value="ECO:0007669"/>
    <property type="project" value="InterPro"/>
</dbReference>
<dbReference type="Pfam" id="PF05193">
    <property type="entry name" value="Peptidase_M16_C"/>
    <property type="match status" value="1"/>
</dbReference>
<proteinExistence type="predicted"/>
<dbReference type="InterPro" id="IPR011249">
    <property type="entry name" value="Metalloenz_LuxS/M16"/>
</dbReference>
<evidence type="ECO:0000313" key="3">
    <source>
        <dbReference type="EMBL" id="SMC45704.1"/>
    </source>
</evidence>
<dbReference type="PANTHER" id="PTHR11851:SF134">
    <property type="entry name" value="ZINC-DEPENDENT PROTEASE"/>
    <property type="match status" value="1"/>
</dbReference>
<protein>
    <submittedName>
        <fullName evidence="3">Predicted Zn-dependent peptidase</fullName>
    </submittedName>
</protein>
<dbReference type="PANTHER" id="PTHR11851">
    <property type="entry name" value="METALLOPROTEASE"/>
    <property type="match status" value="1"/>
</dbReference>
<dbReference type="InterPro" id="IPR007863">
    <property type="entry name" value="Peptidase_M16_C"/>
</dbReference>